<dbReference type="PANTHER" id="PTHR24305:SF230">
    <property type="entry name" value="P450, PUTATIVE (EUROFUNG)-RELATED"/>
    <property type="match status" value="1"/>
</dbReference>
<name>A0ABR1NMJ7_DIAER</name>
<dbReference type="PANTHER" id="PTHR24305">
    <property type="entry name" value="CYTOCHROME P450"/>
    <property type="match status" value="1"/>
</dbReference>
<evidence type="ECO:0000256" key="6">
    <source>
        <dbReference type="ARBA" id="ARBA00023004"/>
    </source>
</evidence>
<keyword evidence="4 8" id="KW-0479">Metal-binding</keyword>
<dbReference type="InterPro" id="IPR036396">
    <property type="entry name" value="Cyt_P450_sf"/>
</dbReference>
<evidence type="ECO:0000256" key="7">
    <source>
        <dbReference type="ARBA" id="ARBA00023033"/>
    </source>
</evidence>
<proteinExistence type="inferred from homology"/>
<dbReference type="PRINTS" id="PR00385">
    <property type="entry name" value="P450"/>
</dbReference>
<gene>
    <name evidence="9" type="ORF">SLS63_013775</name>
</gene>
<evidence type="ECO:0008006" key="11">
    <source>
        <dbReference type="Google" id="ProtNLM"/>
    </source>
</evidence>
<comment type="cofactor">
    <cofactor evidence="1">
        <name>heme</name>
        <dbReference type="ChEBI" id="CHEBI:30413"/>
    </cofactor>
</comment>
<evidence type="ECO:0000256" key="4">
    <source>
        <dbReference type="ARBA" id="ARBA00022723"/>
    </source>
</evidence>
<dbReference type="Proteomes" id="UP001430848">
    <property type="component" value="Unassembled WGS sequence"/>
</dbReference>
<keyword evidence="6 8" id="KW-0408">Iron</keyword>
<accession>A0ABR1NMJ7</accession>
<keyword evidence="7 8" id="KW-0503">Monooxygenase</keyword>
<evidence type="ECO:0000256" key="3">
    <source>
        <dbReference type="ARBA" id="ARBA00022617"/>
    </source>
</evidence>
<sequence length="481" mass="54983">MAVIGINTPGSSLGSLLTIASLSRAGPQLVGYLLSHVCYNVFFHPLRKFPGPFWMGASRISYCYRLVTGRLPFDILELHRQYGEVVRIAPNELVFANAQAWKDIMGHRGPGEPEMKKAPQMYNVLKDLREQQPIIIDYVNLLIRQLHQRCGGGQKRLDAVAWYNYTTFDVIGDLAFGEPFGSLQSGEYHPWIAMIFQSIKLGTLFQSAGFFPWIKSALMKSIPKSRMRTREEHLKLTNEKLLKRMDLGSERNDLIEGLLRKKDDLNLDLGKLRMNASLLIIAGSETTATLLSGATYLLTTNPEALRRLTEEVRSTFKTEEEIDFTSVSSLQYMLACLDEALRIYPPAPLGLPRQTPKGGATIAGHHVPEDTVVSQYHYALYHNEKFFAKPEEYHPERWLGDPEFATDNRDVFQPFNVGPRNCIGKNLAYIEMRIILARVLWNFDLRLADESRDWLSRQKIYLLWEKSPLYVYLTPRAHTKE</sequence>
<evidence type="ECO:0000313" key="10">
    <source>
        <dbReference type="Proteomes" id="UP001430848"/>
    </source>
</evidence>
<dbReference type="SUPFAM" id="SSF48264">
    <property type="entry name" value="Cytochrome P450"/>
    <property type="match status" value="1"/>
</dbReference>
<evidence type="ECO:0000256" key="5">
    <source>
        <dbReference type="ARBA" id="ARBA00023002"/>
    </source>
</evidence>
<protein>
    <recommendedName>
        <fullName evidence="11">Cytochrome P450</fullName>
    </recommendedName>
</protein>
<dbReference type="InterPro" id="IPR001128">
    <property type="entry name" value="Cyt_P450"/>
</dbReference>
<reference evidence="9 10" key="1">
    <citation type="submission" date="2024-02" db="EMBL/GenBank/DDBJ databases">
        <title>De novo assembly and annotation of 12 fungi associated with fruit tree decline syndrome in Ontario, Canada.</title>
        <authorList>
            <person name="Sulman M."/>
            <person name="Ellouze W."/>
            <person name="Ilyukhin E."/>
        </authorList>
    </citation>
    <scope>NUCLEOTIDE SEQUENCE [LARGE SCALE GENOMIC DNA]</scope>
    <source>
        <strain evidence="9 10">M169</strain>
    </source>
</reference>
<keyword evidence="3 8" id="KW-0349">Heme</keyword>
<comment type="similarity">
    <text evidence="2 8">Belongs to the cytochrome P450 family.</text>
</comment>
<dbReference type="PROSITE" id="PS00086">
    <property type="entry name" value="CYTOCHROME_P450"/>
    <property type="match status" value="1"/>
</dbReference>
<dbReference type="EMBL" id="JAKNSF020000203">
    <property type="protein sequence ID" value="KAK7707290.1"/>
    <property type="molecule type" value="Genomic_DNA"/>
</dbReference>
<evidence type="ECO:0000256" key="2">
    <source>
        <dbReference type="ARBA" id="ARBA00010617"/>
    </source>
</evidence>
<evidence type="ECO:0000256" key="1">
    <source>
        <dbReference type="ARBA" id="ARBA00001971"/>
    </source>
</evidence>
<dbReference type="CDD" id="cd11058">
    <property type="entry name" value="CYP60B-like"/>
    <property type="match status" value="1"/>
</dbReference>
<dbReference type="InterPro" id="IPR017972">
    <property type="entry name" value="Cyt_P450_CS"/>
</dbReference>
<dbReference type="Gene3D" id="1.10.630.10">
    <property type="entry name" value="Cytochrome P450"/>
    <property type="match status" value="1"/>
</dbReference>
<dbReference type="InterPro" id="IPR002401">
    <property type="entry name" value="Cyt_P450_E_grp-I"/>
</dbReference>
<dbReference type="InterPro" id="IPR050121">
    <property type="entry name" value="Cytochrome_P450_monoxygenase"/>
</dbReference>
<dbReference type="Pfam" id="PF00067">
    <property type="entry name" value="p450"/>
    <property type="match status" value="1"/>
</dbReference>
<evidence type="ECO:0000256" key="8">
    <source>
        <dbReference type="RuleBase" id="RU000461"/>
    </source>
</evidence>
<keyword evidence="5 8" id="KW-0560">Oxidoreductase</keyword>
<evidence type="ECO:0000313" key="9">
    <source>
        <dbReference type="EMBL" id="KAK7707290.1"/>
    </source>
</evidence>
<organism evidence="9 10">
    <name type="scientific">Diaporthe eres</name>
    <name type="common">Phomopsis oblonga</name>
    <dbReference type="NCBI Taxonomy" id="83184"/>
    <lineage>
        <taxon>Eukaryota</taxon>
        <taxon>Fungi</taxon>
        <taxon>Dikarya</taxon>
        <taxon>Ascomycota</taxon>
        <taxon>Pezizomycotina</taxon>
        <taxon>Sordariomycetes</taxon>
        <taxon>Sordariomycetidae</taxon>
        <taxon>Diaporthales</taxon>
        <taxon>Diaporthaceae</taxon>
        <taxon>Diaporthe</taxon>
        <taxon>Diaporthe eres species complex</taxon>
    </lineage>
</organism>
<comment type="caution">
    <text evidence="9">The sequence shown here is derived from an EMBL/GenBank/DDBJ whole genome shotgun (WGS) entry which is preliminary data.</text>
</comment>
<dbReference type="PRINTS" id="PR00463">
    <property type="entry name" value="EP450I"/>
</dbReference>
<keyword evidence="10" id="KW-1185">Reference proteome</keyword>